<dbReference type="GO" id="GO:0003723">
    <property type="term" value="F:RNA binding"/>
    <property type="evidence" value="ECO:0007669"/>
    <property type="project" value="UniProtKB-UniRule"/>
</dbReference>
<dbReference type="HAMAP" id="MF_00607">
    <property type="entry name" value="16SrRNA_methyltr_A"/>
    <property type="match status" value="1"/>
</dbReference>
<comment type="similarity">
    <text evidence="7">Belongs to the class I-like SAM-binding methyltransferase superfamily. rRNA adenine N(6)-methyltransferase family. RsmA subfamily.</text>
</comment>
<keyword evidence="2 7" id="KW-0698">rRNA processing</keyword>
<dbReference type="InterPro" id="IPR023165">
    <property type="entry name" value="rRNA_Ade_diMease-like_C"/>
</dbReference>
<dbReference type="NCBIfam" id="TIGR00755">
    <property type="entry name" value="ksgA"/>
    <property type="match status" value="1"/>
</dbReference>
<dbReference type="PANTHER" id="PTHR11727:SF7">
    <property type="entry name" value="DIMETHYLADENOSINE TRANSFERASE-RELATED"/>
    <property type="match status" value="1"/>
</dbReference>
<feature type="binding site" evidence="7 8">
    <location>
        <position position="99"/>
    </location>
    <ligand>
        <name>S-adenosyl-L-methionine</name>
        <dbReference type="ChEBI" id="CHEBI:59789"/>
    </ligand>
</feature>
<dbReference type="GO" id="GO:0052908">
    <property type="term" value="F:16S rRNA (adenine(1518)-N(6)/adenine(1519)-N(6))-dimethyltransferase activity"/>
    <property type="evidence" value="ECO:0007669"/>
    <property type="project" value="UniProtKB-EC"/>
</dbReference>
<sequence length="268" mass="29569">MQKKFGQNFLINPNARKRLIDELGIAPGDAVWEIGPGLGAMTRELLDRGATVTAFEIDQGFVSSLKEIFDGSESLRIVPGDALKTWKKESVRAKFLFGNLPYNVGSVILGDFIESKCFFSRVVVTVQREVARRMAAEPGSKDYSSFSVLCSSVYRVSPLLVLKGSSFFPPPHVDSQGVRLDLRDDIDPAGYPVLFTPLVRGLFASRRKTVKNNLQMFLSNRRIKDGIHIQDAAESALEVSGIDPRERAENLGIGEFRTLAAALEVYVG</sequence>
<dbReference type="Gene3D" id="3.40.50.150">
    <property type="entry name" value="Vaccinia Virus protein VP39"/>
    <property type="match status" value="1"/>
</dbReference>
<proteinExistence type="inferred from homology"/>
<gene>
    <name evidence="7 10" type="primary">rsmA</name>
    <name evidence="7" type="synonym">ksgA</name>
    <name evidence="10" type="ORF">JFL75_13930</name>
</gene>
<dbReference type="AlphaFoldDB" id="A0A7T7XRX7"/>
<dbReference type="PANTHER" id="PTHR11727">
    <property type="entry name" value="DIMETHYLADENOSINE TRANSFERASE"/>
    <property type="match status" value="1"/>
</dbReference>
<dbReference type="GO" id="GO:0005829">
    <property type="term" value="C:cytosol"/>
    <property type="evidence" value="ECO:0007669"/>
    <property type="project" value="TreeGrafter"/>
</dbReference>
<evidence type="ECO:0000256" key="2">
    <source>
        <dbReference type="ARBA" id="ARBA00022552"/>
    </source>
</evidence>
<feature type="domain" description="Ribosomal RNA adenine methylase transferase N-terminal" evidence="9">
    <location>
        <begin position="15"/>
        <end position="184"/>
    </location>
</feature>
<evidence type="ECO:0000313" key="11">
    <source>
        <dbReference type="Proteomes" id="UP000595917"/>
    </source>
</evidence>
<organism evidence="10 11">
    <name type="scientific">Breznakiella homolactica</name>
    <dbReference type="NCBI Taxonomy" id="2798577"/>
    <lineage>
        <taxon>Bacteria</taxon>
        <taxon>Pseudomonadati</taxon>
        <taxon>Spirochaetota</taxon>
        <taxon>Spirochaetia</taxon>
        <taxon>Spirochaetales</taxon>
        <taxon>Breznakiellaceae</taxon>
        <taxon>Breznakiella</taxon>
    </lineage>
</organism>
<evidence type="ECO:0000259" key="9">
    <source>
        <dbReference type="SMART" id="SM00650"/>
    </source>
</evidence>
<evidence type="ECO:0000256" key="8">
    <source>
        <dbReference type="PROSITE-ProRule" id="PRU01026"/>
    </source>
</evidence>
<keyword evidence="4 7" id="KW-0808">Transferase</keyword>
<dbReference type="Gene3D" id="1.10.8.100">
    <property type="entry name" value="Ribosomal RNA adenine dimethylase-like, domain 2"/>
    <property type="match status" value="1"/>
</dbReference>
<accession>A0A7T7XRX7</accession>
<feature type="binding site" evidence="7 8">
    <location>
        <position position="10"/>
    </location>
    <ligand>
        <name>S-adenosyl-L-methionine</name>
        <dbReference type="ChEBI" id="CHEBI:59789"/>
    </ligand>
</feature>
<keyword evidence="3 7" id="KW-0489">Methyltransferase</keyword>
<dbReference type="InterPro" id="IPR001737">
    <property type="entry name" value="KsgA/Erm"/>
</dbReference>
<feature type="binding site" evidence="7 8">
    <location>
        <position position="35"/>
    </location>
    <ligand>
        <name>S-adenosyl-L-methionine</name>
        <dbReference type="ChEBI" id="CHEBI:59789"/>
    </ligand>
</feature>
<keyword evidence="5 7" id="KW-0949">S-adenosyl-L-methionine</keyword>
<reference evidence="10" key="1">
    <citation type="submission" date="2021-01" db="EMBL/GenBank/DDBJ databases">
        <title>Description of Breznakiella homolactica.</title>
        <authorList>
            <person name="Song Y."/>
            <person name="Brune A."/>
        </authorList>
    </citation>
    <scope>NUCLEOTIDE SEQUENCE</scope>
    <source>
        <strain evidence="10">RmG30</strain>
    </source>
</reference>
<evidence type="ECO:0000256" key="6">
    <source>
        <dbReference type="ARBA" id="ARBA00022884"/>
    </source>
</evidence>
<dbReference type="InterPro" id="IPR020598">
    <property type="entry name" value="rRNA_Ade_methylase_Trfase_N"/>
</dbReference>
<dbReference type="SMART" id="SM00650">
    <property type="entry name" value="rADc"/>
    <property type="match status" value="1"/>
</dbReference>
<protein>
    <recommendedName>
        <fullName evidence="7">Ribosomal RNA small subunit methyltransferase A</fullName>
        <ecNumber evidence="7">2.1.1.182</ecNumber>
    </recommendedName>
    <alternativeName>
        <fullName evidence="7">16S rRNA (adenine(1518)-N(6)/adenine(1519)-N(6))-dimethyltransferase</fullName>
    </alternativeName>
    <alternativeName>
        <fullName evidence="7">16S rRNA dimethyladenosine transferase</fullName>
    </alternativeName>
    <alternativeName>
        <fullName evidence="7">16S rRNA dimethylase</fullName>
    </alternativeName>
    <alternativeName>
        <fullName evidence="7">S-adenosylmethionine-6-N', N'-adenosyl(rRNA) dimethyltransferase</fullName>
    </alternativeName>
</protein>
<feature type="binding site" evidence="7 8">
    <location>
        <position position="56"/>
    </location>
    <ligand>
        <name>S-adenosyl-L-methionine</name>
        <dbReference type="ChEBI" id="CHEBI:59789"/>
    </ligand>
</feature>
<dbReference type="SUPFAM" id="SSF53335">
    <property type="entry name" value="S-adenosyl-L-methionine-dependent methyltransferases"/>
    <property type="match status" value="1"/>
</dbReference>
<evidence type="ECO:0000256" key="1">
    <source>
        <dbReference type="ARBA" id="ARBA00022490"/>
    </source>
</evidence>
<evidence type="ECO:0000313" key="10">
    <source>
        <dbReference type="EMBL" id="QQO11399.1"/>
    </source>
</evidence>
<dbReference type="InterPro" id="IPR011530">
    <property type="entry name" value="rRNA_adenine_dimethylase"/>
</dbReference>
<comment type="subcellular location">
    <subcellularLocation>
        <location evidence="7">Cytoplasm</location>
    </subcellularLocation>
</comment>
<evidence type="ECO:0000256" key="7">
    <source>
        <dbReference type="HAMAP-Rule" id="MF_00607"/>
    </source>
</evidence>
<name>A0A7T7XRX7_9SPIR</name>
<keyword evidence="6 7" id="KW-0694">RNA-binding</keyword>
<feature type="binding site" evidence="7 8">
    <location>
        <position position="8"/>
    </location>
    <ligand>
        <name>S-adenosyl-L-methionine</name>
        <dbReference type="ChEBI" id="CHEBI:59789"/>
    </ligand>
</feature>
<dbReference type="EMBL" id="CP067089">
    <property type="protein sequence ID" value="QQO11399.1"/>
    <property type="molecule type" value="Genomic_DNA"/>
</dbReference>
<dbReference type="EC" id="2.1.1.182" evidence="7"/>
<keyword evidence="11" id="KW-1185">Reference proteome</keyword>
<dbReference type="PROSITE" id="PS01131">
    <property type="entry name" value="RRNA_A_DIMETH"/>
    <property type="match status" value="1"/>
</dbReference>
<dbReference type="Proteomes" id="UP000595917">
    <property type="component" value="Chromosome"/>
</dbReference>
<dbReference type="InterPro" id="IPR020596">
    <property type="entry name" value="rRNA_Ade_Mease_Trfase_CS"/>
</dbReference>
<keyword evidence="1 7" id="KW-0963">Cytoplasm</keyword>
<dbReference type="KEGG" id="bhc:JFL75_13930"/>
<comment type="function">
    <text evidence="7">Specifically dimethylates two adjacent adenosines (A1518 and A1519) in the loop of a conserved hairpin near the 3'-end of 16S rRNA in the 30S particle. May play a critical role in biogenesis of 30S subunits.</text>
</comment>
<dbReference type="InterPro" id="IPR029063">
    <property type="entry name" value="SAM-dependent_MTases_sf"/>
</dbReference>
<evidence type="ECO:0000256" key="3">
    <source>
        <dbReference type="ARBA" id="ARBA00022603"/>
    </source>
</evidence>
<evidence type="ECO:0000256" key="4">
    <source>
        <dbReference type="ARBA" id="ARBA00022679"/>
    </source>
</evidence>
<evidence type="ECO:0000256" key="5">
    <source>
        <dbReference type="ARBA" id="ARBA00022691"/>
    </source>
</evidence>
<feature type="binding site" evidence="7 8">
    <location>
        <position position="81"/>
    </location>
    <ligand>
        <name>S-adenosyl-L-methionine</name>
        <dbReference type="ChEBI" id="CHEBI:59789"/>
    </ligand>
</feature>
<dbReference type="PROSITE" id="PS51689">
    <property type="entry name" value="SAM_RNA_A_N6_MT"/>
    <property type="match status" value="1"/>
</dbReference>
<comment type="catalytic activity">
    <reaction evidence="7">
        <text>adenosine(1518)/adenosine(1519) in 16S rRNA + 4 S-adenosyl-L-methionine = N(6)-dimethyladenosine(1518)/N(6)-dimethyladenosine(1519) in 16S rRNA + 4 S-adenosyl-L-homocysteine + 4 H(+)</text>
        <dbReference type="Rhea" id="RHEA:19609"/>
        <dbReference type="Rhea" id="RHEA-COMP:10232"/>
        <dbReference type="Rhea" id="RHEA-COMP:10233"/>
        <dbReference type="ChEBI" id="CHEBI:15378"/>
        <dbReference type="ChEBI" id="CHEBI:57856"/>
        <dbReference type="ChEBI" id="CHEBI:59789"/>
        <dbReference type="ChEBI" id="CHEBI:74411"/>
        <dbReference type="ChEBI" id="CHEBI:74493"/>
        <dbReference type="EC" id="2.1.1.182"/>
    </reaction>
</comment>
<dbReference type="Pfam" id="PF00398">
    <property type="entry name" value="RrnaAD"/>
    <property type="match status" value="1"/>
</dbReference>